<evidence type="ECO:0000259" key="6">
    <source>
        <dbReference type="Pfam" id="PF08281"/>
    </source>
</evidence>
<feature type="domain" description="RNA polymerase sigma-70 region 2" evidence="5">
    <location>
        <begin position="15"/>
        <end position="80"/>
    </location>
</feature>
<accession>A0ABZ0L636</accession>
<reference evidence="7 8" key="1">
    <citation type="submission" date="2023-06" db="EMBL/GenBank/DDBJ databases">
        <title>Sporosarcina sp. nov., isolated from Korean tranditional fermented seafood 'Jeotgal'.</title>
        <authorList>
            <person name="Yang A.I."/>
            <person name="Shin N.-R."/>
        </authorList>
    </citation>
    <scope>NUCLEOTIDE SEQUENCE [LARGE SCALE GENOMIC DNA]</scope>
    <source>
        <strain evidence="7 8">T2O-4</strain>
    </source>
</reference>
<dbReference type="InterPro" id="IPR036388">
    <property type="entry name" value="WH-like_DNA-bd_sf"/>
</dbReference>
<dbReference type="InterPro" id="IPR013324">
    <property type="entry name" value="RNA_pol_sigma_r3/r4-like"/>
</dbReference>
<dbReference type="InterPro" id="IPR013249">
    <property type="entry name" value="RNA_pol_sigma70_r4_t2"/>
</dbReference>
<dbReference type="RefSeq" id="WP_317968014.1">
    <property type="nucleotide sequence ID" value="NZ_CP129118.1"/>
</dbReference>
<dbReference type="Gene3D" id="1.10.1740.10">
    <property type="match status" value="1"/>
</dbReference>
<proteinExistence type="inferred from homology"/>
<dbReference type="InterPro" id="IPR014284">
    <property type="entry name" value="RNA_pol_sigma-70_dom"/>
</dbReference>
<evidence type="ECO:0000259" key="5">
    <source>
        <dbReference type="Pfam" id="PF04542"/>
    </source>
</evidence>
<evidence type="ECO:0000313" key="7">
    <source>
        <dbReference type="EMBL" id="WOV87677.1"/>
    </source>
</evidence>
<sequence length="177" mass="20697">MKAQTGDEKAFYELLEPLQAQLYRIAFVYVQNEEDAVDIFQQSVIRAYEALPKLREPQYFSTWITRIVINCSKTYIEKAKQTDPTDPSELDTYASSNNPDIDEQLDLWEALRRLEEKYKTVLLLRFYQDLTVKEIALILDCPEGTVKTNIRRGLHRLRQQLKGAYIDEWVQSVEAGD</sequence>
<dbReference type="Proteomes" id="UP001303902">
    <property type="component" value="Chromosome"/>
</dbReference>
<evidence type="ECO:0000256" key="4">
    <source>
        <dbReference type="ARBA" id="ARBA00023163"/>
    </source>
</evidence>
<protein>
    <submittedName>
        <fullName evidence="7">Sigma-70 family RNA polymerase sigma factor</fullName>
    </submittedName>
</protein>
<dbReference type="PANTHER" id="PTHR43133:SF51">
    <property type="entry name" value="RNA POLYMERASE SIGMA FACTOR"/>
    <property type="match status" value="1"/>
</dbReference>
<dbReference type="Pfam" id="PF04542">
    <property type="entry name" value="Sigma70_r2"/>
    <property type="match status" value="1"/>
</dbReference>
<dbReference type="SUPFAM" id="SSF88946">
    <property type="entry name" value="Sigma2 domain of RNA polymerase sigma factors"/>
    <property type="match status" value="1"/>
</dbReference>
<keyword evidence="2" id="KW-0805">Transcription regulation</keyword>
<dbReference type="InterPro" id="IPR013325">
    <property type="entry name" value="RNA_pol_sigma_r2"/>
</dbReference>
<gene>
    <name evidence="7" type="ORF">QWT69_00715</name>
</gene>
<dbReference type="SUPFAM" id="SSF88659">
    <property type="entry name" value="Sigma3 and sigma4 domains of RNA polymerase sigma factors"/>
    <property type="match status" value="1"/>
</dbReference>
<organism evidence="7 8">
    <name type="scientific">Sporosarcina oncorhynchi</name>
    <dbReference type="NCBI Taxonomy" id="3056444"/>
    <lineage>
        <taxon>Bacteria</taxon>
        <taxon>Bacillati</taxon>
        <taxon>Bacillota</taxon>
        <taxon>Bacilli</taxon>
        <taxon>Bacillales</taxon>
        <taxon>Caryophanaceae</taxon>
        <taxon>Sporosarcina</taxon>
    </lineage>
</organism>
<evidence type="ECO:0000256" key="1">
    <source>
        <dbReference type="ARBA" id="ARBA00010641"/>
    </source>
</evidence>
<dbReference type="InterPro" id="IPR039425">
    <property type="entry name" value="RNA_pol_sigma-70-like"/>
</dbReference>
<comment type="similarity">
    <text evidence="1">Belongs to the sigma-70 factor family. ECF subfamily.</text>
</comment>
<dbReference type="Gene3D" id="1.10.10.10">
    <property type="entry name" value="Winged helix-like DNA-binding domain superfamily/Winged helix DNA-binding domain"/>
    <property type="match status" value="1"/>
</dbReference>
<dbReference type="InterPro" id="IPR007627">
    <property type="entry name" value="RNA_pol_sigma70_r2"/>
</dbReference>
<dbReference type="PANTHER" id="PTHR43133">
    <property type="entry name" value="RNA POLYMERASE ECF-TYPE SIGMA FACTO"/>
    <property type="match status" value="1"/>
</dbReference>
<name>A0ABZ0L636_9BACL</name>
<keyword evidence="3" id="KW-0731">Sigma factor</keyword>
<dbReference type="CDD" id="cd06171">
    <property type="entry name" value="Sigma70_r4"/>
    <property type="match status" value="1"/>
</dbReference>
<keyword evidence="8" id="KW-1185">Reference proteome</keyword>
<evidence type="ECO:0000313" key="8">
    <source>
        <dbReference type="Proteomes" id="UP001303902"/>
    </source>
</evidence>
<evidence type="ECO:0000256" key="2">
    <source>
        <dbReference type="ARBA" id="ARBA00023015"/>
    </source>
</evidence>
<evidence type="ECO:0000256" key="3">
    <source>
        <dbReference type="ARBA" id="ARBA00023082"/>
    </source>
</evidence>
<dbReference type="NCBIfam" id="TIGR02937">
    <property type="entry name" value="sigma70-ECF"/>
    <property type="match status" value="1"/>
</dbReference>
<feature type="domain" description="RNA polymerase sigma factor 70 region 4 type 2" evidence="6">
    <location>
        <begin position="106"/>
        <end position="157"/>
    </location>
</feature>
<dbReference type="Pfam" id="PF08281">
    <property type="entry name" value="Sigma70_r4_2"/>
    <property type="match status" value="1"/>
</dbReference>
<keyword evidence="4" id="KW-0804">Transcription</keyword>
<dbReference type="EMBL" id="CP129118">
    <property type="protein sequence ID" value="WOV87677.1"/>
    <property type="molecule type" value="Genomic_DNA"/>
</dbReference>